<organism evidence="2">
    <name type="scientific">Candidatus Kentrum sp. MB</name>
    <dbReference type="NCBI Taxonomy" id="2138164"/>
    <lineage>
        <taxon>Bacteria</taxon>
        <taxon>Pseudomonadati</taxon>
        <taxon>Pseudomonadota</taxon>
        <taxon>Gammaproteobacteria</taxon>
        <taxon>Candidatus Kentrum</taxon>
    </lineage>
</organism>
<dbReference type="GO" id="GO:0007165">
    <property type="term" value="P:signal transduction"/>
    <property type="evidence" value="ECO:0007669"/>
    <property type="project" value="InterPro"/>
</dbReference>
<dbReference type="AlphaFoldDB" id="A0A450XS51"/>
<gene>
    <name evidence="2" type="ORF">BECKMB1821G_GA0114241_11028</name>
</gene>
<proteinExistence type="predicted"/>
<name>A0A450XS51_9GAMM</name>
<evidence type="ECO:0000313" key="2">
    <source>
        <dbReference type="EMBL" id="VFK32110.1"/>
    </source>
</evidence>
<accession>A0A450XS51</accession>
<dbReference type="PROSITE" id="PS50104">
    <property type="entry name" value="TIR"/>
    <property type="match status" value="1"/>
</dbReference>
<evidence type="ECO:0000259" key="1">
    <source>
        <dbReference type="PROSITE" id="PS50104"/>
    </source>
</evidence>
<dbReference type="Pfam" id="PF13676">
    <property type="entry name" value="TIR_2"/>
    <property type="match status" value="1"/>
</dbReference>
<dbReference type="SUPFAM" id="SSF52200">
    <property type="entry name" value="Toll/Interleukin receptor TIR domain"/>
    <property type="match status" value="1"/>
</dbReference>
<feature type="domain" description="TIR" evidence="1">
    <location>
        <begin position="18"/>
        <end position="136"/>
    </location>
</feature>
<reference evidence="2" key="1">
    <citation type="submission" date="2019-02" db="EMBL/GenBank/DDBJ databases">
        <authorList>
            <person name="Gruber-Vodicka R. H."/>
            <person name="Seah K. B. B."/>
        </authorList>
    </citation>
    <scope>NUCLEOTIDE SEQUENCE</scope>
    <source>
        <strain evidence="2">BECK_BZ197</strain>
    </source>
</reference>
<dbReference type="InterPro" id="IPR035897">
    <property type="entry name" value="Toll_tir_struct_dom_sf"/>
</dbReference>
<dbReference type="Gene3D" id="3.40.50.10140">
    <property type="entry name" value="Toll/interleukin-1 receptor homology (TIR) domain"/>
    <property type="match status" value="1"/>
</dbReference>
<dbReference type="EMBL" id="CAADFO010000102">
    <property type="protein sequence ID" value="VFK32110.1"/>
    <property type="molecule type" value="Genomic_DNA"/>
</dbReference>
<dbReference type="InterPro" id="IPR000157">
    <property type="entry name" value="TIR_dom"/>
</dbReference>
<protein>
    <submittedName>
        <fullName evidence="2">TIR domain-containing protein</fullName>
    </submittedName>
</protein>
<sequence length="154" mass="17552">MLWRSATRFYKLEWTKNVTFDVFLSHNSQDKPLVRELVQALKSRGLMVWLDDEQLVPGRPWQKALETTILTTRSVLILVGNSGLSPWGEEEMRASLGQHIERQPSIIPVLLPNAPKEPELPPFLRNRTWVDLRGGLTSQGIDKLEWGITGEKPG</sequence>